<dbReference type="Proteomes" id="UP000790377">
    <property type="component" value="Unassembled WGS sequence"/>
</dbReference>
<evidence type="ECO:0000313" key="2">
    <source>
        <dbReference type="Proteomes" id="UP000790377"/>
    </source>
</evidence>
<keyword evidence="2" id="KW-1185">Reference proteome</keyword>
<accession>A0ACB8A7U3</accession>
<comment type="caution">
    <text evidence="1">The sequence shown here is derived from an EMBL/GenBank/DDBJ whole genome shotgun (WGS) entry which is preliminary data.</text>
</comment>
<gene>
    <name evidence="1" type="ORF">BJ138DRAFT_1066976</name>
</gene>
<evidence type="ECO:0000313" key="1">
    <source>
        <dbReference type="EMBL" id="KAH7909465.1"/>
    </source>
</evidence>
<sequence>MATSQTPVIEELIVAGYNMQLVRYMGAVSAAILIYDYLLTFRRELKYIWHSPWTLVKVIYICSRYMPFVDTPLAIVFRDFLVGSGGRTCRTMLGLVSWLYVVGMTLTELILVIRTWAVWGRNRWIALTLFVHSVASFVAVSYSTSQYVKSLQFAVMPQFHGCFGIAASSILLVNWALFMVMESIYLSLMLANIYIVYKQHHNITDLYRVLLHDGVTYFAILFILSALNLIIVTTRTDLSSLLATPVRVIHSVLAARMLLHIREMGSRTSQADAFTQITMRSMDFAPRQLPDTALDVTDSSTAWEEPDLHARA</sequence>
<name>A0ACB8A7U3_9AGAM</name>
<protein>
    <submittedName>
        <fullName evidence="1">Uncharacterized protein</fullName>
    </submittedName>
</protein>
<dbReference type="EMBL" id="MU267758">
    <property type="protein sequence ID" value="KAH7909465.1"/>
    <property type="molecule type" value="Genomic_DNA"/>
</dbReference>
<organism evidence="1 2">
    <name type="scientific">Hygrophoropsis aurantiaca</name>
    <dbReference type="NCBI Taxonomy" id="72124"/>
    <lineage>
        <taxon>Eukaryota</taxon>
        <taxon>Fungi</taxon>
        <taxon>Dikarya</taxon>
        <taxon>Basidiomycota</taxon>
        <taxon>Agaricomycotina</taxon>
        <taxon>Agaricomycetes</taxon>
        <taxon>Agaricomycetidae</taxon>
        <taxon>Boletales</taxon>
        <taxon>Coniophorineae</taxon>
        <taxon>Hygrophoropsidaceae</taxon>
        <taxon>Hygrophoropsis</taxon>
    </lineage>
</organism>
<reference evidence="1" key="1">
    <citation type="journal article" date="2021" name="New Phytol.">
        <title>Evolutionary innovations through gain and loss of genes in the ectomycorrhizal Boletales.</title>
        <authorList>
            <person name="Wu G."/>
            <person name="Miyauchi S."/>
            <person name="Morin E."/>
            <person name="Kuo A."/>
            <person name="Drula E."/>
            <person name="Varga T."/>
            <person name="Kohler A."/>
            <person name="Feng B."/>
            <person name="Cao Y."/>
            <person name="Lipzen A."/>
            <person name="Daum C."/>
            <person name="Hundley H."/>
            <person name="Pangilinan J."/>
            <person name="Johnson J."/>
            <person name="Barry K."/>
            <person name="LaButti K."/>
            <person name="Ng V."/>
            <person name="Ahrendt S."/>
            <person name="Min B."/>
            <person name="Choi I.G."/>
            <person name="Park H."/>
            <person name="Plett J.M."/>
            <person name="Magnuson J."/>
            <person name="Spatafora J.W."/>
            <person name="Nagy L.G."/>
            <person name="Henrissat B."/>
            <person name="Grigoriev I.V."/>
            <person name="Yang Z.L."/>
            <person name="Xu J."/>
            <person name="Martin F.M."/>
        </authorList>
    </citation>
    <scope>NUCLEOTIDE SEQUENCE</scope>
    <source>
        <strain evidence="1">ATCC 28755</strain>
    </source>
</reference>
<proteinExistence type="predicted"/>